<protein>
    <submittedName>
        <fullName evidence="2">Uncharacterized protein</fullName>
    </submittedName>
</protein>
<dbReference type="Pfam" id="PF00106">
    <property type="entry name" value="adh_short"/>
    <property type="match status" value="1"/>
</dbReference>
<reference evidence="2 3" key="2">
    <citation type="journal article" date="2017" name="Sci. Rep.">
        <title>Ant-infecting Ophiocordyceps genomes reveal a high diversity of potential behavioral manipulation genes and a possible major role for enterotoxins.</title>
        <authorList>
            <person name="de Bekker C."/>
            <person name="Ohm R.A."/>
            <person name="Evans H.C."/>
            <person name="Brachmann A."/>
            <person name="Hughes D.P."/>
        </authorList>
    </citation>
    <scope>NUCLEOTIDE SEQUENCE [LARGE SCALE GENOMIC DNA]</scope>
    <source>
        <strain evidence="2 3">SC16a</strain>
    </source>
</reference>
<proteinExistence type="predicted"/>
<dbReference type="AlphaFoldDB" id="A0A2A9PNN7"/>
<dbReference type="InterPro" id="IPR036291">
    <property type="entry name" value="NAD(P)-bd_dom_sf"/>
</dbReference>
<accession>A0A2A9PNN7</accession>
<dbReference type="GO" id="GO:0016491">
    <property type="term" value="F:oxidoreductase activity"/>
    <property type="evidence" value="ECO:0007669"/>
    <property type="project" value="UniProtKB-KW"/>
</dbReference>
<evidence type="ECO:0000313" key="3">
    <source>
        <dbReference type="Proteomes" id="UP000037136"/>
    </source>
</evidence>
<dbReference type="PANTHER" id="PTHR43157">
    <property type="entry name" value="PHOSPHATIDYLINOSITOL-GLYCAN BIOSYNTHESIS CLASS F PROTEIN-RELATED"/>
    <property type="match status" value="1"/>
</dbReference>
<gene>
    <name evidence="2" type="ORF">XA68_13384</name>
</gene>
<evidence type="ECO:0000313" key="2">
    <source>
        <dbReference type="EMBL" id="PFH62482.1"/>
    </source>
</evidence>
<dbReference type="InterPro" id="IPR002347">
    <property type="entry name" value="SDR_fam"/>
</dbReference>
<dbReference type="PANTHER" id="PTHR43157:SF31">
    <property type="entry name" value="PHOSPHATIDYLINOSITOL-GLYCAN BIOSYNTHESIS CLASS F PROTEIN"/>
    <property type="match status" value="1"/>
</dbReference>
<evidence type="ECO:0000256" key="1">
    <source>
        <dbReference type="ARBA" id="ARBA00023002"/>
    </source>
</evidence>
<dbReference type="SUPFAM" id="SSF51735">
    <property type="entry name" value="NAD(P)-binding Rossmann-fold domains"/>
    <property type="match status" value="1"/>
</dbReference>
<dbReference type="STRING" id="268505.A0A2A9PNN7"/>
<dbReference type="EMBL" id="LAZP02000027">
    <property type="protein sequence ID" value="PFH62482.1"/>
    <property type="molecule type" value="Genomic_DNA"/>
</dbReference>
<sequence length="326" mass="35895">MPVPLPFLGGFLYRQLLITPPKPKSRFDGQTIIVTGSNVGLGLEAARHFGRLGAARIILAVRDVEKGEAAKKSIDRSLSRVPSPVTVWKLDLSSYDSVLEFAARTERELDRIDVVCENAGIATGCFRITEKDESSITTNVVSTFLLAFLVLPKLKETAQRFNTRPRLVITGSEAHMFATFAERNEPEIFAALSDKTKANMLERYFVSKLIQLLVVREMAARAGASYPVTINCTNPGFCHSELARESGWYLYIMGLLLARSTEVGSRTIVAAAEAGPETHGKYMSESYVIEPSDFVTSEEGARVQTKIWSELVDKMEAIKPGVTGNL</sequence>
<reference evidence="2 3" key="1">
    <citation type="journal article" date="2015" name="BMC Genomics">
        <title>Gene expression during zombie ant biting behavior reflects the complexity underlying fungal parasitic behavioral manipulation.</title>
        <authorList>
            <person name="de Bekker C."/>
            <person name="Ohm R.A."/>
            <person name="Loreto R.G."/>
            <person name="Sebastian A."/>
            <person name="Albert I."/>
            <person name="Merrow M."/>
            <person name="Brachmann A."/>
            <person name="Hughes D.P."/>
        </authorList>
    </citation>
    <scope>NUCLEOTIDE SEQUENCE [LARGE SCALE GENOMIC DNA]</scope>
    <source>
        <strain evidence="2 3">SC16a</strain>
    </source>
</reference>
<dbReference type="Proteomes" id="UP000037136">
    <property type="component" value="Unassembled WGS sequence"/>
</dbReference>
<comment type="caution">
    <text evidence="2">The sequence shown here is derived from an EMBL/GenBank/DDBJ whole genome shotgun (WGS) entry which is preliminary data.</text>
</comment>
<dbReference type="Gene3D" id="3.40.50.720">
    <property type="entry name" value="NAD(P)-binding Rossmann-like Domain"/>
    <property type="match status" value="1"/>
</dbReference>
<name>A0A2A9PNN7_OPHUN</name>
<dbReference type="PRINTS" id="PR00081">
    <property type="entry name" value="GDHRDH"/>
</dbReference>
<dbReference type="OrthoDB" id="542013at2759"/>
<keyword evidence="3" id="KW-1185">Reference proteome</keyword>
<organism evidence="2 3">
    <name type="scientific">Ophiocordyceps unilateralis</name>
    <name type="common">Zombie-ant fungus</name>
    <name type="synonym">Torrubia unilateralis</name>
    <dbReference type="NCBI Taxonomy" id="268505"/>
    <lineage>
        <taxon>Eukaryota</taxon>
        <taxon>Fungi</taxon>
        <taxon>Dikarya</taxon>
        <taxon>Ascomycota</taxon>
        <taxon>Pezizomycotina</taxon>
        <taxon>Sordariomycetes</taxon>
        <taxon>Hypocreomycetidae</taxon>
        <taxon>Hypocreales</taxon>
        <taxon>Ophiocordycipitaceae</taxon>
        <taxon>Ophiocordyceps</taxon>
    </lineage>
</organism>
<keyword evidence="1" id="KW-0560">Oxidoreductase</keyword>